<dbReference type="AlphaFoldDB" id="A0AA86TR03"/>
<accession>A0AA86TR03</accession>
<dbReference type="Proteomes" id="UP001189624">
    <property type="component" value="Chromosome 9"/>
</dbReference>
<proteinExistence type="predicted"/>
<feature type="region of interest" description="Disordered" evidence="1">
    <location>
        <begin position="43"/>
        <end position="90"/>
    </location>
</feature>
<evidence type="ECO:0000256" key="1">
    <source>
        <dbReference type="SAM" id="MobiDB-lite"/>
    </source>
</evidence>
<protein>
    <submittedName>
        <fullName evidence="2">Uncharacterized protein</fullName>
    </submittedName>
</protein>
<keyword evidence="3" id="KW-1185">Reference proteome</keyword>
<organism evidence="2 3">
    <name type="scientific">Sphenostylis stenocarpa</name>
    <dbReference type="NCBI Taxonomy" id="92480"/>
    <lineage>
        <taxon>Eukaryota</taxon>
        <taxon>Viridiplantae</taxon>
        <taxon>Streptophyta</taxon>
        <taxon>Embryophyta</taxon>
        <taxon>Tracheophyta</taxon>
        <taxon>Spermatophyta</taxon>
        <taxon>Magnoliopsida</taxon>
        <taxon>eudicotyledons</taxon>
        <taxon>Gunneridae</taxon>
        <taxon>Pentapetalae</taxon>
        <taxon>rosids</taxon>
        <taxon>fabids</taxon>
        <taxon>Fabales</taxon>
        <taxon>Fabaceae</taxon>
        <taxon>Papilionoideae</taxon>
        <taxon>50 kb inversion clade</taxon>
        <taxon>NPAAA clade</taxon>
        <taxon>indigoferoid/millettioid clade</taxon>
        <taxon>Phaseoleae</taxon>
        <taxon>Sphenostylis</taxon>
    </lineage>
</organism>
<reference evidence="2" key="1">
    <citation type="submission" date="2023-10" db="EMBL/GenBank/DDBJ databases">
        <authorList>
            <person name="Domelevo Entfellner J.-B."/>
        </authorList>
    </citation>
    <scope>NUCLEOTIDE SEQUENCE</scope>
</reference>
<name>A0AA86TR03_9FABA</name>
<evidence type="ECO:0000313" key="2">
    <source>
        <dbReference type="EMBL" id="CAJ1975617.1"/>
    </source>
</evidence>
<gene>
    <name evidence="2" type="ORF">AYBTSS11_LOCUS27743</name>
</gene>
<sequence>MILGEKGFTWLYAAAIVGQSYGKMAYATCLVLRRSNGQRLTNLFPLEPPPLNRRDPTVNGSAGRLRREKERGKMKVAKSRVWQPLKKKRS</sequence>
<dbReference type="EMBL" id="OY731406">
    <property type="protein sequence ID" value="CAJ1975617.1"/>
    <property type="molecule type" value="Genomic_DNA"/>
</dbReference>
<dbReference type="Gramene" id="rna-AYBTSS11_LOCUS27743">
    <property type="protein sequence ID" value="CAJ1975617.1"/>
    <property type="gene ID" value="gene-AYBTSS11_LOCUS27743"/>
</dbReference>
<evidence type="ECO:0000313" key="3">
    <source>
        <dbReference type="Proteomes" id="UP001189624"/>
    </source>
</evidence>